<keyword evidence="2" id="KW-1185">Reference proteome</keyword>
<dbReference type="InParanoid" id="A0A1Y2D7T9"/>
<dbReference type="RefSeq" id="XP_040709548.1">
    <property type="nucleotide sequence ID" value="XM_040864939.1"/>
</dbReference>
<reference evidence="1 2" key="1">
    <citation type="submission" date="2016-07" db="EMBL/GenBank/DDBJ databases">
        <title>Pervasive Adenine N6-methylation of Active Genes in Fungi.</title>
        <authorList>
            <consortium name="DOE Joint Genome Institute"/>
            <person name="Mondo S.J."/>
            <person name="Dannebaum R.O."/>
            <person name="Kuo R.C."/>
            <person name="Labutti K."/>
            <person name="Haridas S."/>
            <person name="Kuo A."/>
            <person name="Salamov A."/>
            <person name="Ahrendt S.R."/>
            <person name="Lipzen A."/>
            <person name="Sullivan W."/>
            <person name="Andreopoulos W.B."/>
            <person name="Clum A."/>
            <person name="Lindquist E."/>
            <person name="Daum C."/>
            <person name="Ramamoorthy G.K."/>
            <person name="Gryganskyi A."/>
            <person name="Culley D."/>
            <person name="Magnuson J.K."/>
            <person name="James T.Y."/>
            <person name="O'Malley M.A."/>
            <person name="Stajich J.E."/>
            <person name="Spatafora J.W."/>
            <person name="Visel A."/>
            <person name="Grigoriev I.V."/>
        </authorList>
    </citation>
    <scope>NUCLEOTIDE SEQUENCE [LARGE SCALE GENOMIC DNA]</scope>
    <source>
        <strain evidence="1 2">CBS 129021</strain>
    </source>
</reference>
<proteinExistence type="predicted"/>
<dbReference type="GeneID" id="63781151"/>
<comment type="caution">
    <text evidence="1">The sequence shown here is derived from an EMBL/GenBank/DDBJ whole genome shotgun (WGS) entry which is preliminary data.</text>
</comment>
<dbReference type="Proteomes" id="UP000193689">
    <property type="component" value="Unassembled WGS sequence"/>
</dbReference>
<gene>
    <name evidence="1" type="ORF">BCR38DRAFT_506287</name>
</gene>
<organism evidence="1 2">
    <name type="scientific">Pseudomassariella vexata</name>
    <dbReference type="NCBI Taxonomy" id="1141098"/>
    <lineage>
        <taxon>Eukaryota</taxon>
        <taxon>Fungi</taxon>
        <taxon>Dikarya</taxon>
        <taxon>Ascomycota</taxon>
        <taxon>Pezizomycotina</taxon>
        <taxon>Sordariomycetes</taxon>
        <taxon>Xylariomycetidae</taxon>
        <taxon>Amphisphaeriales</taxon>
        <taxon>Pseudomassariaceae</taxon>
        <taxon>Pseudomassariella</taxon>
    </lineage>
</organism>
<sequence length="210" mass="24355">MMGGKIYEVGFLFARAGSLDHMSMPMDIMQLRLPYKERERERCVNMIVPKKEHEVIKHALDCLPWTSMGWSIHWGMRDILLAYAKPVLDSYRGQLAALLKKTVRDKPYLMDKRGWDPQFVRHNMGDMAASAVLAGEGNSGDLVRIVTDIARALVEDWDMAQIDEVYFWRRPDLKRQLDIAGVIALIKVFVVEWSTEFDYQMYHDLPMSLC</sequence>
<evidence type="ECO:0000313" key="2">
    <source>
        <dbReference type="Proteomes" id="UP000193689"/>
    </source>
</evidence>
<dbReference type="STRING" id="1141098.A0A1Y2D7T9"/>
<dbReference type="AlphaFoldDB" id="A0A1Y2D7T9"/>
<dbReference type="OrthoDB" id="5414271at2759"/>
<name>A0A1Y2D7T9_9PEZI</name>
<evidence type="ECO:0000313" key="1">
    <source>
        <dbReference type="EMBL" id="ORY55277.1"/>
    </source>
</evidence>
<dbReference type="EMBL" id="MCFJ01000028">
    <property type="protein sequence ID" value="ORY55277.1"/>
    <property type="molecule type" value="Genomic_DNA"/>
</dbReference>
<protein>
    <submittedName>
        <fullName evidence="1">Uncharacterized protein</fullName>
    </submittedName>
</protein>
<accession>A0A1Y2D7T9</accession>